<keyword evidence="4 6" id="KW-1133">Transmembrane helix</keyword>
<organism evidence="7 8">
    <name type="scientific">Dokdonia donghaensis DSW-1</name>
    <dbReference type="NCBI Taxonomy" id="1300343"/>
    <lineage>
        <taxon>Bacteria</taxon>
        <taxon>Pseudomonadati</taxon>
        <taxon>Bacteroidota</taxon>
        <taxon>Flavobacteriia</taxon>
        <taxon>Flavobacteriales</taxon>
        <taxon>Flavobacteriaceae</taxon>
        <taxon>Dokdonia</taxon>
    </lineage>
</organism>
<feature type="transmembrane region" description="Helical" evidence="6">
    <location>
        <begin position="313"/>
        <end position="331"/>
    </location>
</feature>
<dbReference type="OrthoDB" id="1110016at2"/>
<feature type="transmembrane region" description="Helical" evidence="6">
    <location>
        <begin position="186"/>
        <end position="207"/>
    </location>
</feature>
<feature type="transmembrane region" description="Helical" evidence="6">
    <location>
        <begin position="227"/>
        <end position="245"/>
    </location>
</feature>
<evidence type="ECO:0000256" key="1">
    <source>
        <dbReference type="ARBA" id="ARBA00004141"/>
    </source>
</evidence>
<keyword evidence="3 6" id="KW-0812">Transmembrane</keyword>
<evidence type="ECO:0000256" key="5">
    <source>
        <dbReference type="ARBA" id="ARBA00023136"/>
    </source>
</evidence>
<dbReference type="InterPro" id="IPR038078">
    <property type="entry name" value="PhoU-like_sf"/>
</dbReference>
<accession>A0A0A2H3N9</accession>
<feature type="transmembrane region" description="Helical" evidence="6">
    <location>
        <begin position="41"/>
        <end position="59"/>
    </location>
</feature>
<evidence type="ECO:0000256" key="6">
    <source>
        <dbReference type="RuleBase" id="RU363058"/>
    </source>
</evidence>
<dbReference type="InterPro" id="IPR001204">
    <property type="entry name" value="Phos_transporter"/>
</dbReference>
<reference evidence="7 8" key="1">
    <citation type="submission" date="2014-10" db="EMBL/GenBank/DDBJ databases">
        <title>Draft genome sequence of the proteorhodopsin-containing marine bacterium Dokdonia donghaensis.</title>
        <authorList>
            <person name="Gomez-Consarnau L."/>
            <person name="Gonzalez J.M."/>
            <person name="Riedel T."/>
            <person name="Jaenicke S."/>
            <person name="Wagner-Doebler I."/>
            <person name="Fuhrman J.A."/>
        </authorList>
    </citation>
    <scope>NUCLEOTIDE SEQUENCE [LARGE SCALE GENOMIC DNA]</scope>
    <source>
        <strain evidence="7 8">DSW-1</strain>
    </source>
</reference>
<evidence type="ECO:0000313" key="8">
    <source>
        <dbReference type="Proteomes" id="UP000030140"/>
    </source>
</evidence>
<feature type="transmembrane region" description="Helical" evidence="6">
    <location>
        <begin position="152"/>
        <end position="174"/>
    </location>
</feature>
<dbReference type="Proteomes" id="UP000030140">
    <property type="component" value="Unassembled WGS sequence"/>
</dbReference>
<dbReference type="EMBL" id="JSAQ01000001">
    <property type="protein sequence ID" value="KGO07250.1"/>
    <property type="molecule type" value="Genomic_DNA"/>
</dbReference>
<feature type="transmembrane region" description="Helical" evidence="6">
    <location>
        <begin position="496"/>
        <end position="514"/>
    </location>
</feature>
<evidence type="ECO:0000256" key="2">
    <source>
        <dbReference type="ARBA" id="ARBA00022448"/>
    </source>
</evidence>
<keyword evidence="2 6" id="KW-0813">Transport</keyword>
<comment type="subcellular location">
    <subcellularLocation>
        <location evidence="1 6">Membrane</location>
        <topology evidence="1 6">Multi-pass membrane protein</topology>
    </subcellularLocation>
</comment>
<feature type="transmembrane region" description="Helical" evidence="6">
    <location>
        <begin position="79"/>
        <end position="100"/>
    </location>
</feature>
<feature type="transmembrane region" description="Helical" evidence="6">
    <location>
        <begin position="112"/>
        <end position="132"/>
    </location>
</feature>
<dbReference type="AlphaFoldDB" id="A0A0A2H3N9"/>
<name>A0A0A2H3N9_9FLAO</name>
<dbReference type="PATRIC" id="fig|1300343.5.peg.1019"/>
<feature type="transmembrane region" description="Helical" evidence="6">
    <location>
        <begin position="6"/>
        <end position="29"/>
    </location>
</feature>
<protein>
    <recommendedName>
        <fullName evidence="6">Phosphate transporter</fullName>
    </recommendedName>
</protein>
<dbReference type="KEGG" id="ddo:I597_1008"/>
<dbReference type="Gene3D" id="1.20.58.220">
    <property type="entry name" value="Phosphate transport system protein phou homolog 2, domain 2"/>
    <property type="match status" value="1"/>
</dbReference>
<comment type="caution">
    <text evidence="7">The sequence shown here is derived from an EMBL/GenBank/DDBJ whole genome shotgun (WGS) entry which is preliminary data.</text>
</comment>
<keyword evidence="8" id="KW-1185">Reference proteome</keyword>
<keyword evidence="6" id="KW-0592">Phosphate transport</keyword>
<evidence type="ECO:0000313" key="7">
    <source>
        <dbReference type="EMBL" id="KGO07250.1"/>
    </source>
</evidence>
<dbReference type="GO" id="GO:0035435">
    <property type="term" value="P:phosphate ion transmembrane transport"/>
    <property type="evidence" value="ECO:0007669"/>
    <property type="project" value="TreeGrafter"/>
</dbReference>
<comment type="similarity">
    <text evidence="6">Belongs to the inorganic phosphate transporter (PiT) (TC 2.A.20) family.</text>
</comment>
<evidence type="ECO:0000256" key="3">
    <source>
        <dbReference type="ARBA" id="ARBA00022692"/>
    </source>
</evidence>
<dbReference type="RefSeq" id="WP_035327094.1">
    <property type="nucleotide sequence ID" value="NZ_CP015125.1"/>
</dbReference>
<dbReference type="GO" id="GO:0016020">
    <property type="term" value="C:membrane"/>
    <property type="evidence" value="ECO:0007669"/>
    <property type="project" value="UniProtKB-SubCell"/>
</dbReference>
<dbReference type="PANTHER" id="PTHR11101">
    <property type="entry name" value="PHOSPHATE TRANSPORTER"/>
    <property type="match status" value="1"/>
</dbReference>
<keyword evidence="5 6" id="KW-0472">Membrane</keyword>
<dbReference type="GO" id="GO:0005315">
    <property type="term" value="F:phosphate transmembrane transporter activity"/>
    <property type="evidence" value="ECO:0007669"/>
    <property type="project" value="InterPro"/>
</dbReference>
<feature type="transmembrane region" description="Helical" evidence="6">
    <location>
        <begin position="409"/>
        <end position="429"/>
    </location>
</feature>
<feature type="transmembrane region" description="Helical" evidence="6">
    <location>
        <begin position="257"/>
        <end position="279"/>
    </location>
</feature>
<gene>
    <name evidence="7" type="ORF">NV36_10670</name>
</gene>
<sequence>MDNIYIFMIAALAILAIADLVVGVSNDAVNFLNSAIGSKAVTFRTVMIVASVGIAFGALSSSGMMEVARKGIFDPSQFYFNEIMIIFMAVMITDIILLDIFNSLGMPTSTTVSIVFELLGAAVVMSIIKISNNSDSLLQLGEYINTDKATEIILGILLSVFIAFSVGAIIQLITRVLLTFDFQKKASWIAAVFGGIAVSAISYFIIIKGLKGADILPPAFSSWANENLLQFLGANFIVWTILSWVSHAVLKQNIYRLVIILGTFALAMAFAGNDLVNFIGVPMAAYNSFGAWSGSGILPEAFSMEQLAEKVPTQPILLLIAGLIMVLTLWFSKKARRVVKTSVDLSRQDEVKERFKPNWVSQNLVRLVIIANTGVNKILPAPIRNRINKSFTPVLMTSTKAIDAPAFDMVRAAVNLVVASVLISIATGLKLPLSTTYVTFMVAMGTSLADRAWGAESAVYRVAGVLNVIGGWFLTAFSAFTAAGIFAYLMYLGGNIAIIGLFILAIAMLVRNYIATKKSNKEAQIEEDLRKAESHTISGIIEESADNIAKTILRTNKIYTGTLKGLAKNKVSSLKKSRGTVEKLNDEIDELRNNIFYFIKNLEETSVRGSNFYIEILGYLEDITQSLEYIAKSSYKHVNNNHKPLRFTQIKDLQEIDNKLSEFLQETATAFNDRNYMRIEALLGKKDELYGQVTDKIQKQVERTRSEESSPKNTTLYFGLLLETKDLIEEILNLLDLYNSEHKRS</sequence>
<feature type="transmembrane region" description="Helical" evidence="6">
    <location>
        <begin position="465"/>
        <end position="490"/>
    </location>
</feature>
<evidence type="ECO:0000256" key="4">
    <source>
        <dbReference type="ARBA" id="ARBA00022989"/>
    </source>
</evidence>
<dbReference type="Pfam" id="PF01384">
    <property type="entry name" value="PHO4"/>
    <property type="match status" value="1"/>
</dbReference>
<dbReference type="SUPFAM" id="SSF109755">
    <property type="entry name" value="PhoU-like"/>
    <property type="match status" value="1"/>
</dbReference>
<dbReference type="PANTHER" id="PTHR11101:SF16">
    <property type="entry name" value="PHOSPHATE TRANSPORTER"/>
    <property type="match status" value="1"/>
</dbReference>
<proteinExistence type="inferred from homology"/>